<reference evidence="2" key="1">
    <citation type="journal article" date="2010" name="Stand. Genomic Sci.">
        <title>Complete genome sequence of Sulfurimonas autotrophica type strain (OK10).</title>
        <authorList>
            <person name="Sikorski J."/>
            <person name="Munk C."/>
            <person name="Lapidus A."/>
            <person name="Djao O."/>
            <person name="Lucas S."/>
            <person name="Glavina Del Rio T."/>
            <person name="Nolan M."/>
            <person name="Tice H."/>
            <person name="Han C."/>
            <person name="Cheng J."/>
            <person name="Tapia R."/>
            <person name="Goodwin L."/>
            <person name="Pitluck S."/>
            <person name="Liolios K."/>
            <person name="Ivanova N."/>
            <person name="Mavromatis K."/>
            <person name="Mikhailova N."/>
            <person name="Pati A."/>
            <person name="Sims D."/>
            <person name="Meincke L."/>
            <person name="Brettin T."/>
            <person name="Detter J."/>
            <person name="Chen A."/>
            <person name="Palaniappan K."/>
            <person name="Land M."/>
            <person name="Hauser L."/>
            <person name="Chang Y."/>
            <person name="Jeffries C."/>
            <person name="Rohde M."/>
            <person name="Lang E."/>
            <person name="Spring S."/>
            <person name="Goker M."/>
            <person name="Woyke T."/>
            <person name="Bristow J."/>
            <person name="Eisen J."/>
            <person name="Markowitz V."/>
            <person name="Hugenholtz P."/>
            <person name="Kyrpides N."/>
            <person name="Klenk H."/>
        </authorList>
    </citation>
    <scope>NUCLEOTIDE SEQUENCE [LARGE SCALE GENOMIC DNA]</scope>
    <source>
        <strain evidence="2">ATCC BAA-671 / DSM 16294 / JCM 11897 / OK10</strain>
    </source>
</reference>
<dbReference type="Proteomes" id="UP000007803">
    <property type="component" value="Chromosome"/>
</dbReference>
<dbReference type="STRING" id="563040.Saut_0278"/>
<protein>
    <submittedName>
        <fullName evidence="1">Uncharacterized protein</fullName>
    </submittedName>
</protein>
<dbReference type="HOGENOM" id="CLU_1958469_0_0_7"/>
<evidence type="ECO:0000313" key="2">
    <source>
        <dbReference type="Proteomes" id="UP000007803"/>
    </source>
</evidence>
<name>E0UU18_SULAO</name>
<gene>
    <name evidence="1" type="ordered locus">Saut_0278</name>
</gene>
<accession>E0UU18</accession>
<keyword evidence="2" id="KW-1185">Reference proteome</keyword>
<dbReference type="KEGG" id="sua:Saut_0278"/>
<dbReference type="AlphaFoldDB" id="E0UU18"/>
<evidence type="ECO:0000313" key="1">
    <source>
        <dbReference type="EMBL" id="ADN08327.1"/>
    </source>
</evidence>
<dbReference type="EMBL" id="CP002205">
    <property type="protein sequence ID" value="ADN08327.1"/>
    <property type="molecule type" value="Genomic_DNA"/>
</dbReference>
<sequence>MKGKFMERIFFLFVCSISFSILMANDNYMIKYNGKSKKCFAYKNNKEISLIDKKFKSDKVTTPYTCLAIQVENYRGCRIKNGSEHITAYAFSFGSYGEKTKFMVGYKVAVPYVDAFLKLECSKEHFNF</sequence>
<proteinExistence type="predicted"/>
<organism evidence="1 2">
    <name type="scientific">Sulfurimonas autotrophica (strain ATCC BAA-671 / DSM 16294 / JCM 11897 / OK10)</name>
    <dbReference type="NCBI Taxonomy" id="563040"/>
    <lineage>
        <taxon>Bacteria</taxon>
        <taxon>Pseudomonadati</taxon>
        <taxon>Campylobacterota</taxon>
        <taxon>Epsilonproteobacteria</taxon>
        <taxon>Campylobacterales</taxon>
        <taxon>Sulfurimonadaceae</taxon>
        <taxon>Sulfurimonas</taxon>
    </lineage>
</organism>